<keyword evidence="5" id="KW-0812">Transmembrane</keyword>
<evidence type="ECO:0000256" key="4">
    <source>
        <dbReference type="ARBA" id="ARBA00022670"/>
    </source>
</evidence>
<gene>
    <name evidence="13" type="primary">htpX</name>
    <name evidence="13" type="ORF">LDC_3068</name>
</gene>
<comment type="subcellular location">
    <subcellularLocation>
        <location evidence="2">Cell membrane</location>
        <topology evidence="2">Multi-pass membrane protein</topology>
    </subcellularLocation>
</comment>
<comment type="cofactor">
    <cofactor evidence="1">
        <name>Zn(2+)</name>
        <dbReference type="ChEBI" id="CHEBI:29105"/>
    </cofactor>
</comment>
<keyword evidence="3" id="KW-1003">Cell membrane</keyword>
<dbReference type="Pfam" id="PF01435">
    <property type="entry name" value="Peptidase_M48"/>
    <property type="match status" value="1"/>
</dbReference>
<evidence type="ECO:0000256" key="9">
    <source>
        <dbReference type="ARBA" id="ARBA00022989"/>
    </source>
</evidence>
<evidence type="ECO:0000259" key="12">
    <source>
        <dbReference type="Pfam" id="PF01435"/>
    </source>
</evidence>
<evidence type="ECO:0000256" key="3">
    <source>
        <dbReference type="ARBA" id="ARBA00022475"/>
    </source>
</evidence>
<evidence type="ECO:0000256" key="7">
    <source>
        <dbReference type="ARBA" id="ARBA00022801"/>
    </source>
</evidence>
<dbReference type="GO" id="GO:0004222">
    <property type="term" value="F:metalloendopeptidase activity"/>
    <property type="evidence" value="ECO:0007669"/>
    <property type="project" value="InterPro"/>
</dbReference>
<dbReference type="EC" id="3.4.24.-" evidence="13"/>
<feature type="non-terminal residue" evidence="13">
    <location>
        <position position="156"/>
    </location>
</feature>
<keyword evidence="6" id="KW-0479">Metal-binding</keyword>
<dbReference type="PANTHER" id="PTHR43221:SF1">
    <property type="entry name" value="PROTEASE HTPX"/>
    <property type="match status" value="1"/>
</dbReference>
<evidence type="ECO:0000256" key="8">
    <source>
        <dbReference type="ARBA" id="ARBA00022833"/>
    </source>
</evidence>
<keyword evidence="10" id="KW-0482">Metalloprotease</keyword>
<feature type="domain" description="Peptidase M48" evidence="12">
    <location>
        <begin position="5"/>
        <end position="131"/>
    </location>
</feature>
<evidence type="ECO:0000256" key="11">
    <source>
        <dbReference type="ARBA" id="ARBA00023136"/>
    </source>
</evidence>
<keyword evidence="11" id="KW-0472">Membrane</keyword>
<dbReference type="GO" id="GO:0046872">
    <property type="term" value="F:metal ion binding"/>
    <property type="evidence" value="ECO:0007669"/>
    <property type="project" value="UniProtKB-KW"/>
</dbReference>
<proteinExistence type="predicted"/>
<dbReference type="AlphaFoldDB" id="D9PND5"/>
<dbReference type="PANTHER" id="PTHR43221">
    <property type="entry name" value="PROTEASE HTPX"/>
    <property type="match status" value="1"/>
</dbReference>
<keyword evidence="9" id="KW-1133">Transmembrane helix</keyword>
<dbReference type="EMBL" id="ADZX01000946">
    <property type="protein sequence ID" value="EFK94930.1"/>
    <property type="molecule type" value="Genomic_DNA"/>
</dbReference>
<reference evidence="13" key="1">
    <citation type="submission" date="2010-07" db="EMBL/GenBank/DDBJ databases">
        <authorList>
            <consortium name="CONSOLIDER consortium CSD2007-00005"/>
            <person name="Guazzaroni M.-E."/>
            <person name="Richter M."/>
            <person name="Garcia-Salamanca A."/>
            <person name="Yarza P."/>
            <person name="Ferrer M."/>
        </authorList>
    </citation>
    <scope>NUCLEOTIDE SEQUENCE</scope>
</reference>
<dbReference type="GO" id="GO:0005886">
    <property type="term" value="C:plasma membrane"/>
    <property type="evidence" value="ECO:0007669"/>
    <property type="project" value="UniProtKB-SubCell"/>
</dbReference>
<evidence type="ECO:0000256" key="1">
    <source>
        <dbReference type="ARBA" id="ARBA00001947"/>
    </source>
</evidence>
<dbReference type="Gene3D" id="3.30.2010.10">
    <property type="entry name" value="Metalloproteases ('zincins'), catalytic domain"/>
    <property type="match status" value="1"/>
</dbReference>
<evidence type="ECO:0000313" key="13">
    <source>
        <dbReference type="EMBL" id="EFK94930.1"/>
    </source>
</evidence>
<dbReference type="InterPro" id="IPR001915">
    <property type="entry name" value="Peptidase_M48"/>
</dbReference>
<name>D9PND5_9ZZZZ</name>
<reference evidence="13" key="2">
    <citation type="journal article" date="2011" name="Microb. Ecol.">
        <title>Taxonomic and Functional Metagenomic Profiling of the Microbial Community in the Anoxic Sediment of a Sub-saline Shallow Lake (Laguna de Carrizo, Central Spain).</title>
        <authorList>
            <person name="Ferrer M."/>
            <person name="Guazzaroni M.E."/>
            <person name="Richter M."/>
            <person name="Garcia-Salamanca A."/>
            <person name="Yarza P."/>
            <person name="Suarez-Suarez A."/>
            <person name="Solano J."/>
            <person name="Alcaide M."/>
            <person name="van Dillewijn P."/>
            <person name="Molina-Henares M.A."/>
            <person name="Lopez-Cortes N."/>
            <person name="Al-Ramahi Y."/>
            <person name="Guerrero C."/>
            <person name="Acosta A."/>
            <person name="de Eugenio L.I."/>
            <person name="Martinez V."/>
            <person name="Marques S."/>
            <person name="Rojo F."/>
            <person name="Santero E."/>
            <person name="Genilloud O."/>
            <person name="Perez-Perez J."/>
            <person name="Rossello-Mora R."/>
            <person name="Ramos J.L."/>
        </authorList>
    </citation>
    <scope>NUCLEOTIDE SEQUENCE</scope>
</reference>
<keyword evidence="4" id="KW-0645">Protease</keyword>
<protein>
    <submittedName>
        <fullName evidence="13">Peptidase</fullName>
        <ecNumber evidence="13">3.4.24.-</ecNumber>
    </submittedName>
</protein>
<comment type="caution">
    <text evidence="13">The sequence shown here is derived from an EMBL/GenBank/DDBJ whole genome shotgun (WGS) entry which is preliminary data.</text>
</comment>
<evidence type="ECO:0000256" key="5">
    <source>
        <dbReference type="ARBA" id="ARBA00022692"/>
    </source>
</evidence>
<organism evidence="13">
    <name type="scientific">sediment metagenome</name>
    <dbReference type="NCBI Taxonomy" id="749907"/>
    <lineage>
        <taxon>unclassified sequences</taxon>
        <taxon>metagenomes</taxon>
        <taxon>ecological metagenomes</taxon>
    </lineage>
</organism>
<accession>D9PND5</accession>
<evidence type="ECO:0000256" key="2">
    <source>
        <dbReference type="ARBA" id="ARBA00004651"/>
    </source>
</evidence>
<evidence type="ECO:0000256" key="10">
    <source>
        <dbReference type="ARBA" id="ARBA00023049"/>
    </source>
</evidence>
<keyword evidence="8" id="KW-0862">Zinc</keyword>
<dbReference type="InterPro" id="IPR050083">
    <property type="entry name" value="HtpX_protease"/>
</dbReference>
<sequence>MGKAYVELGAPLMAILQPSERLAVLAHELSHGANGDPLRSMYLQGAVNTLASWGTSARPPGIGTLGDGMPFGPIISLLGIPIDLLMLAVSEALFAAARGLLLLVMRQSQRAEYKADLLAASVAGSKEMMTALEKTYLGDSVLESVRRHALLTPYEP</sequence>
<keyword evidence="7 13" id="KW-0378">Hydrolase</keyword>
<dbReference type="GO" id="GO:0006508">
    <property type="term" value="P:proteolysis"/>
    <property type="evidence" value="ECO:0007669"/>
    <property type="project" value="UniProtKB-KW"/>
</dbReference>
<evidence type="ECO:0000256" key="6">
    <source>
        <dbReference type="ARBA" id="ARBA00022723"/>
    </source>
</evidence>